<feature type="domain" description="Ketoreductase" evidence="4">
    <location>
        <begin position="12"/>
        <end position="137"/>
    </location>
</feature>
<dbReference type="Pfam" id="PF00106">
    <property type="entry name" value="adh_short"/>
    <property type="match status" value="1"/>
</dbReference>
<dbReference type="PRINTS" id="PR00080">
    <property type="entry name" value="SDRFAMILY"/>
</dbReference>
<comment type="caution">
    <text evidence="5">The sequence shown here is derived from an EMBL/GenBank/DDBJ whole genome shotgun (WGS) entry which is preliminary data.</text>
</comment>
<sequence length="246" mass="25992">MSPTTDSSLAGKTALVTGGASGLGAEICRCLAAAGARVVATDVRTEPLEQLVGEVRRAGGDIEAARLDVLDGDAAEALVHDVRARHGRLDFLVNNAGTDKTLAIDELSVADIDRVLGVNLRGPFVLSRAAFPLLRAQGGGYIVNIVSTAAKRAWANASAYHASKWGLLGLSHALHVEARPFGIKVTALLAGGMRTPFILDRFPDTPLANLQDPRNVAETIRFLLAMPGESVVPELMVVPMRETSWP</sequence>
<comment type="similarity">
    <text evidence="1 3">Belongs to the short-chain dehydrogenases/reductases (SDR) family.</text>
</comment>
<protein>
    <submittedName>
        <fullName evidence="5">SDR family oxidoreductase</fullName>
    </submittedName>
</protein>
<evidence type="ECO:0000313" key="5">
    <source>
        <dbReference type="EMBL" id="MBZ5710673.1"/>
    </source>
</evidence>
<dbReference type="PRINTS" id="PR00081">
    <property type="entry name" value="GDHRDH"/>
</dbReference>
<dbReference type="EMBL" id="JAIRAU010000019">
    <property type="protein sequence ID" value="MBZ5710673.1"/>
    <property type="molecule type" value="Genomic_DNA"/>
</dbReference>
<dbReference type="InterPro" id="IPR057326">
    <property type="entry name" value="KR_dom"/>
</dbReference>
<dbReference type="RefSeq" id="WP_224192443.1">
    <property type="nucleotide sequence ID" value="NZ_JAIRAU010000019.1"/>
</dbReference>
<keyword evidence="6" id="KW-1185">Reference proteome</keyword>
<evidence type="ECO:0000259" key="4">
    <source>
        <dbReference type="SMART" id="SM00822"/>
    </source>
</evidence>
<evidence type="ECO:0000256" key="1">
    <source>
        <dbReference type="ARBA" id="ARBA00006484"/>
    </source>
</evidence>
<evidence type="ECO:0000256" key="2">
    <source>
        <dbReference type="ARBA" id="ARBA00023002"/>
    </source>
</evidence>
<name>A0ABS7TR19_9BACT</name>
<dbReference type="InterPro" id="IPR036291">
    <property type="entry name" value="NAD(P)-bd_dom_sf"/>
</dbReference>
<accession>A0ABS7TR19</accession>
<organism evidence="5 6">
    <name type="scientific">Nannocystis pusilla</name>
    <dbReference type="NCBI Taxonomy" id="889268"/>
    <lineage>
        <taxon>Bacteria</taxon>
        <taxon>Pseudomonadati</taxon>
        <taxon>Myxococcota</taxon>
        <taxon>Polyangia</taxon>
        <taxon>Nannocystales</taxon>
        <taxon>Nannocystaceae</taxon>
        <taxon>Nannocystis</taxon>
    </lineage>
</organism>
<dbReference type="InterPro" id="IPR002347">
    <property type="entry name" value="SDR_fam"/>
</dbReference>
<keyword evidence="2" id="KW-0560">Oxidoreductase</keyword>
<dbReference type="PANTHER" id="PTHR43669">
    <property type="entry name" value="5-KETO-D-GLUCONATE 5-REDUCTASE"/>
    <property type="match status" value="1"/>
</dbReference>
<reference evidence="5" key="1">
    <citation type="submission" date="2021-08" db="EMBL/GenBank/DDBJ databases">
        <authorList>
            <person name="Stevens D.C."/>
        </authorList>
    </citation>
    <scope>NUCLEOTIDE SEQUENCE</scope>
    <source>
        <strain evidence="5">DSM 53165</strain>
    </source>
</reference>
<gene>
    <name evidence="5" type="ORF">K7C98_15535</name>
</gene>
<proteinExistence type="inferred from homology"/>
<dbReference type="Gene3D" id="3.40.50.720">
    <property type="entry name" value="NAD(P)-binding Rossmann-like Domain"/>
    <property type="match status" value="1"/>
</dbReference>
<dbReference type="SUPFAM" id="SSF51735">
    <property type="entry name" value="NAD(P)-binding Rossmann-fold domains"/>
    <property type="match status" value="1"/>
</dbReference>
<dbReference type="SMART" id="SM00822">
    <property type="entry name" value="PKS_KR"/>
    <property type="match status" value="1"/>
</dbReference>
<dbReference type="Proteomes" id="UP001139031">
    <property type="component" value="Unassembled WGS sequence"/>
</dbReference>
<evidence type="ECO:0000256" key="3">
    <source>
        <dbReference type="RuleBase" id="RU000363"/>
    </source>
</evidence>
<dbReference type="PANTHER" id="PTHR43669:SF3">
    <property type="entry name" value="ALCOHOL DEHYDROGENASE, PUTATIVE (AFU_ORTHOLOGUE AFUA_3G03445)-RELATED"/>
    <property type="match status" value="1"/>
</dbReference>
<dbReference type="CDD" id="cd05233">
    <property type="entry name" value="SDR_c"/>
    <property type="match status" value="1"/>
</dbReference>
<evidence type="ECO:0000313" key="6">
    <source>
        <dbReference type="Proteomes" id="UP001139031"/>
    </source>
</evidence>